<feature type="transmembrane region" description="Helical" evidence="1">
    <location>
        <begin position="7"/>
        <end position="28"/>
    </location>
</feature>
<evidence type="ECO:0008006" key="4">
    <source>
        <dbReference type="Google" id="ProtNLM"/>
    </source>
</evidence>
<keyword evidence="1" id="KW-1133">Transmembrane helix</keyword>
<organism evidence="2 3">
    <name type="scientific">Metabacillus malikii</name>
    <dbReference type="NCBI Taxonomy" id="1504265"/>
    <lineage>
        <taxon>Bacteria</taxon>
        <taxon>Bacillati</taxon>
        <taxon>Bacillota</taxon>
        <taxon>Bacilli</taxon>
        <taxon>Bacillales</taxon>
        <taxon>Bacillaceae</taxon>
        <taxon>Metabacillus</taxon>
    </lineage>
</organism>
<keyword evidence="1" id="KW-0472">Membrane</keyword>
<comment type="caution">
    <text evidence="2">The sequence shown here is derived from an EMBL/GenBank/DDBJ whole genome shotgun (WGS) entry which is preliminary data.</text>
</comment>
<reference evidence="2 3" key="1">
    <citation type="submission" date="2023-07" db="EMBL/GenBank/DDBJ databases">
        <title>Genomic Encyclopedia of Type Strains, Phase IV (KMG-IV): sequencing the most valuable type-strain genomes for metagenomic binning, comparative biology and taxonomic classification.</title>
        <authorList>
            <person name="Goeker M."/>
        </authorList>
    </citation>
    <scope>NUCLEOTIDE SEQUENCE [LARGE SCALE GENOMIC DNA]</scope>
    <source>
        <strain evidence="2 3">DSM 29005</strain>
    </source>
</reference>
<protein>
    <recommendedName>
        <fullName evidence="4">Methyl-accepting chemotaxis protein</fullName>
    </recommendedName>
</protein>
<name>A0ABT9ZEB9_9BACI</name>
<evidence type="ECO:0000313" key="3">
    <source>
        <dbReference type="Proteomes" id="UP001234495"/>
    </source>
</evidence>
<keyword evidence="3" id="KW-1185">Reference proteome</keyword>
<evidence type="ECO:0000256" key="1">
    <source>
        <dbReference type="SAM" id="Phobius"/>
    </source>
</evidence>
<dbReference type="RefSeq" id="WP_307339087.1">
    <property type="nucleotide sequence ID" value="NZ_JAUSUD010000004.1"/>
</dbReference>
<gene>
    <name evidence="2" type="ORF">J2S19_001433</name>
</gene>
<accession>A0ABT9ZEB9</accession>
<evidence type="ECO:0000313" key="2">
    <source>
        <dbReference type="EMBL" id="MDQ0230181.1"/>
    </source>
</evidence>
<dbReference type="Proteomes" id="UP001234495">
    <property type="component" value="Unassembled WGS sequence"/>
</dbReference>
<proteinExistence type="predicted"/>
<keyword evidence="1" id="KW-0812">Transmembrane</keyword>
<dbReference type="EMBL" id="JAUSUD010000004">
    <property type="protein sequence ID" value="MDQ0230181.1"/>
    <property type="molecule type" value="Genomic_DNA"/>
</dbReference>
<sequence>MSQKIKLIMTLSITVNVLLIGFVAWGIIKMNFVKEQVVLTEIQQNLVELEGVIAHQIDNHWSEPNIVTAELGEVLNGITLGTTTGTQLGKLSNEDKRILERLSYNLSQYPNDEQYTLASVTEQDKKALVDLRQTLREAGLGFRMTINADFNSFMAQAKFLNEQLDQTYSTKSE</sequence>